<dbReference type="InterPro" id="IPR036397">
    <property type="entry name" value="RNaseH_sf"/>
</dbReference>
<proteinExistence type="predicted"/>
<evidence type="ECO:0000259" key="4">
    <source>
        <dbReference type="SMART" id="SM00479"/>
    </source>
</evidence>
<dbReference type="PANTHER" id="PTHR30231:SF4">
    <property type="entry name" value="PROTEIN NEN2"/>
    <property type="match status" value="1"/>
</dbReference>
<keyword evidence="3" id="KW-0269">Exonuclease</keyword>
<dbReference type="AlphaFoldDB" id="A0A455T5B2"/>
<dbReference type="PANTHER" id="PTHR30231">
    <property type="entry name" value="DNA POLYMERASE III SUBUNIT EPSILON"/>
    <property type="match status" value="1"/>
</dbReference>
<dbReference type="Gene3D" id="3.30.420.10">
    <property type="entry name" value="Ribonuclease H-like superfamily/Ribonuclease H"/>
    <property type="match status" value="1"/>
</dbReference>
<dbReference type="SUPFAM" id="SSF53098">
    <property type="entry name" value="Ribonuclease H-like"/>
    <property type="match status" value="1"/>
</dbReference>
<feature type="domain" description="Exonuclease" evidence="4">
    <location>
        <begin position="161"/>
        <end position="332"/>
    </location>
</feature>
<dbReference type="CDD" id="cd06127">
    <property type="entry name" value="DEDDh"/>
    <property type="match status" value="1"/>
</dbReference>
<dbReference type="EMBL" id="AP019377">
    <property type="protein sequence ID" value="BBH95140.1"/>
    <property type="molecule type" value="Genomic_DNA"/>
</dbReference>
<organism evidence="5">
    <name type="scientific">Thermogemmatispora argillosa</name>
    <dbReference type="NCBI Taxonomy" id="2045280"/>
    <lineage>
        <taxon>Bacteria</taxon>
        <taxon>Bacillati</taxon>
        <taxon>Chloroflexota</taxon>
        <taxon>Ktedonobacteria</taxon>
        <taxon>Thermogemmatisporales</taxon>
        <taxon>Thermogemmatisporaceae</taxon>
        <taxon>Thermogemmatispora</taxon>
    </lineage>
</organism>
<keyword evidence="2" id="KW-0378">Hydrolase</keyword>
<dbReference type="InterPro" id="IPR013520">
    <property type="entry name" value="Ribonucl_H"/>
</dbReference>
<dbReference type="GO" id="GO:0003676">
    <property type="term" value="F:nucleic acid binding"/>
    <property type="evidence" value="ECO:0007669"/>
    <property type="project" value="InterPro"/>
</dbReference>
<keyword evidence="1" id="KW-0540">Nuclease</keyword>
<evidence type="ECO:0000256" key="3">
    <source>
        <dbReference type="ARBA" id="ARBA00022839"/>
    </source>
</evidence>
<reference evidence="5" key="1">
    <citation type="submission" date="2018-12" db="EMBL/GenBank/DDBJ databases">
        <title>Novel natural products biosynthetic potential of the class Ktedonobacteria.</title>
        <authorList>
            <person name="Zheng Y."/>
            <person name="Saitou A."/>
            <person name="Wang C.M."/>
            <person name="Toyoda A."/>
            <person name="Minakuchi Y."/>
            <person name="Sekiguchi Y."/>
            <person name="Ueda K."/>
            <person name="Takano H."/>
            <person name="Sakai Y."/>
            <person name="Yokota A."/>
            <person name="Yabe S."/>
        </authorList>
    </citation>
    <scope>NUCLEOTIDE SEQUENCE</scope>
    <source>
        <strain evidence="5">A3-2</strain>
    </source>
</reference>
<dbReference type="GO" id="GO:0008408">
    <property type="term" value="F:3'-5' exonuclease activity"/>
    <property type="evidence" value="ECO:0007669"/>
    <property type="project" value="TreeGrafter"/>
</dbReference>
<gene>
    <name evidence="5" type="ORF">KTA_33390</name>
</gene>
<accession>A0A455T5B2</accession>
<evidence type="ECO:0000313" key="5">
    <source>
        <dbReference type="EMBL" id="BBH95140.1"/>
    </source>
</evidence>
<dbReference type="Pfam" id="PF00929">
    <property type="entry name" value="RNase_T"/>
    <property type="match status" value="1"/>
</dbReference>
<protein>
    <recommendedName>
        <fullName evidence="4">Exonuclease domain-containing protein</fullName>
    </recommendedName>
</protein>
<evidence type="ECO:0000256" key="2">
    <source>
        <dbReference type="ARBA" id="ARBA00022801"/>
    </source>
</evidence>
<name>A0A455T5B2_9CHLR</name>
<dbReference type="InterPro" id="IPR012337">
    <property type="entry name" value="RNaseH-like_sf"/>
</dbReference>
<dbReference type="SMART" id="SM00479">
    <property type="entry name" value="EXOIII"/>
    <property type="match status" value="1"/>
</dbReference>
<evidence type="ECO:0000256" key="1">
    <source>
        <dbReference type="ARBA" id="ARBA00022722"/>
    </source>
</evidence>
<sequence length="332" mass="38442">MEQQHQLKRMGGKWQCERCAKEWESKPRSSCAGMRVWNSWAIDWERLATVTGLRRRGLRLAPRQQPAGCYERSAGRPRRVLLYWIKEAVPARPLAAAQRQALERAREGWRRWRTCAHCGGVIEPERRRQRRRSCWACEEEERLQQRRRERRAWLQDALRRKLVVLDTETTGLPEDPGFQVVEVAVVSGAGELLFRSRVRPDAPITPGAQAVHGLREEDLKEAPTFPEIWGALSRLLEASDSIWTYHAAFDRLALEASARRWRVELPGWLTAREKWHCLMELYAEWMGLEDWVPLERACRQEGIAAGWHPHTAELDAQAALALLRVLAGLEKV</sequence>